<dbReference type="PRINTS" id="PR01857">
    <property type="entry name" value="ADAMTSFAMILY"/>
</dbReference>
<dbReference type="FunFam" id="2.20.100.10:FF:000005">
    <property type="entry name" value="ADAM metallopeptidase with thrombospondin type 1 motif 9"/>
    <property type="match status" value="1"/>
</dbReference>
<keyword evidence="13" id="KW-0325">Glycoprotein</keyword>
<dbReference type="GO" id="GO:0046872">
    <property type="term" value="F:metal ion binding"/>
    <property type="evidence" value="ECO:0007669"/>
    <property type="project" value="UniProtKB-KW"/>
</dbReference>
<feature type="domain" description="Peptidase M12B" evidence="20">
    <location>
        <begin position="318"/>
        <end position="527"/>
    </location>
</feature>
<evidence type="ECO:0000256" key="5">
    <source>
        <dbReference type="ARBA" id="ARBA00022723"/>
    </source>
</evidence>
<evidence type="ECO:0000313" key="22">
    <source>
        <dbReference type="Ensembl" id="ENSRBIP00000033893.1"/>
    </source>
</evidence>
<evidence type="ECO:0000256" key="19">
    <source>
        <dbReference type="SAM" id="SignalP"/>
    </source>
</evidence>
<evidence type="ECO:0000256" key="16">
    <source>
        <dbReference type="PIRSR" id="PIRSR613273-3"/>
    </source>
</evidence>
<feature type="disulfide bond" evidence="16 17">
    <location>
        <begin position="442"/>
        <end position="522"/>
    </location>
</feature>
<feature type="binding site" evidence="15">
    <location>
        <position position="395"/>
    </location>
    <ligand>
        <name>Ca(2+)</name>
        <dbReference type="ChEBI" id="CHEBI:29108"/>
        <label>1</label>
    </ligand>
</feature>
<feature type="binding site" evidence="15">
    <location>
        <position position="412"/>
    </location>
    <ligand>
        <name>Ca(2+)</name>
        <dbReference type="ChEBI" id="CHEBI:29108"/>
        <label>1</label>
    </ligand>
</feature>
<feature type="disulfide bond" evidence="16">
    <location>
        <begin position="481"/>
        <end position="506"/>
    </location>
</feature>
<dbReference type="GO" id="GO:0006508">
    <property type="term" value="P:proteolysis"/>
    <property type="evidence" value="ECO:0007669"/>
    <property type="project" value="UniProtKB-KW"/>
</dbReference>
<dbReference type="Gene3D" id="2.20.100.10">
    <property type="entry name" value="Thrombospondin type-1 (TSP1) repeat"/>
    <property type="match status" value="3"/>
</dbReference>
<comment type="subcellular location">
    <subcellularLocation>
        <location evidence="1">Secreted</location>
        <location evidence="1">Extracellular space</location>
        <location evidence="1">Extracellular matrix</location>
    </subcellularLocation>
</comment>
<feature type="disulfide bond" evidence="16">
    <location>
        <begin position="423"/>
        <end position="430"/>
    </location>
</feature>
<dbReference type="GeneTree" id="ENSGT00940000161018"/>
<keyword evidence="11" id="KW-0865">Zymogen</keyword>
<feature type="disulfide bond" evidence="16">
    <location>
        <begin position="551"/>
        <end position="570"/>
    </location>
</feature>
<reference evidence="22" key="2">
    <citation type="submission" date="2025-08" db="UniProtKB">
        <authorList>
            <consortium name="Ensembl"/>
        </authorList>
    </citation>
    <scope>IDENTIFICATION</scope>
</reference>
<keyword evidence="2" id="KW-0964">Secreted</keyword>
<feature type="binding site" evidence="15">
    <location>
        <position position="395"/>
    </location>
    <ligand>
        <name>Ca(2+)</name>
        <dbReference type="ChEBI" id="CHEBI:29108"/>
        <label>2</label>
    </ligand>
</feature>
<feature type="binding site" evidence="15">
    <location>
        <position position="522"/>
    </location>
    <ligand>
        <name>Ca(2+)</name>
        <dbReference type="ChEBI" id="CHEBI:29108"/>
        <label>1</label>
    </ligand>
</feature>
<protein>
    <submittedName>
        <fullName evidence="22">ADAM metallopeptidase with thrombospondin type 1 motif 19</fullName>
    </submittedName>
</protein>
<comment type="cofactor">
    <cofactor evidence="15">
        <name>Zn(2+)</name>
        <dbReference type="ChEBI" id="CHEBI:29105"/>
    </cofactor>
    <text evidence="15">Binds 1 zinc ion per subunit.</text>
</comment>
<accession>A0A2K6MDL7</accession>
<dbReference type="GO" id="GO:0004222">
    <property type="term" value="F:metalloendopeptidase activity"/>
    <property type="evidence" value="ECO:0007669"/>
    <property type="project" value="InterPro"/>
</dbReference>
<dbReference type="InterPro" id="IPR041645">
    <property type="entry name" value="ADAMTS_CR_2"/>
</dbReference>
<gene>
    <name evidence="22" type="primary">ADAMTS19</name>
</gene>
<dbReference type="InterPro" id="IPR000884">
    <property type="entry name" value="TSP1_rpt"/>
</dbReference>
<name>A0A2K6MDL7_RHIBE</name>
<proteinExistence type="predicted"/>
<dbReference type="Gene3D" id="2.60.120.830">
    <property type="match status" value="1"/>
</dbReference>
<evidence type="ECO:0000256" key="4">
    <source>
        <dbReference type="ARBA" id="ARBA00022670"/>
    </source>
</evidence>
<dbReference type="GO" id="GO:0003180">
    <property type="term" value="P:aortic valve morphogenesis"/>
    <property type="evidence" value="ECO:0007669"/>
    <property type="project" value="Ensembl"/>
</dbReference>
<evidence type="ECO:0000256" key="7">
    <source>
        <dbReference type="ARBA" id="ARBA00022737"/>
    </source>
</evidence>
<keyword evidence="15" id="KW-0106">Calcium</keyword>
<dbReference type="PROSITE" id="PS50900">
    <property type="entry name" value="PLAC"/>
    <property type="match status" value="1"/>
</dbReference>
<feature type="active site" evidence="14 17">
    <location>
        <position position="465"/>
    </location>
</feature>
<dbReference type="SUPFAM" id="SSF55486">
    <property type="entry name" value="Metalloproteases ('zincins'), catalytic domain"/>
    <property type="match status" value="1"/>
</dbReference>
<reference evidence="22 23" key="1">
    <citation type="submission" date="2016-06" db="EMBL/GenBank/DDBJ databases">
        <title>Genome of Rhinopithecus bieti.</title>
        <authorList>
            <person name="Wu"/>
            <person name="C.-I. and Zhang"/>
            <person name="Y."/>
        </authorList>
    </citation>
    <scope>NUCLEOTIDE SEQUENCE</scope>
</reference>
<evidence type="ECO:0000256" key="2">
    <source>
        <dbReference type="ARBA" id="ARBA00022525"/>
    </source>
</evidence>
<feature type="compositionally biased region" description="Gly residues" evidence="18">
    <location>
        <begin position="58"/>
        <end position="77"/>
    </location>
</feature>
<dbReference type="Pfam" id="PF05986">
    <property type="entry name" value="ADAMTS_spacer1"/>
    <property type="match status" value="1"/>
</dbReference>
<evidence type="ECO:0000256" key="1">
    <source>
        <dbReference type="ARBA" id="ARBA00004498"/>
    </source>
</evidence>
<dbReference type="Gene3D" id="3.40.390.10">
    <property type="entry name" value="Collagenase (Catalytic Domain)"/>
    <property type="match status" value="1"/>
</dbReference>
<keyword evidence="12 16" id="KW-1015">Disulfide bond</keyword>
<dbReference type="PANTHER" id="PTHR13723:SF197">
    <property type="entry name" value="A DISINTEGRIN AND METALLOPROTEINASE WITH THROMBOSPONDIN MOTIFS 19"/>
    <property type="match status" value="1"/>
</dbReference>
<feature type="binding site" description="in inhibited form" evidence="15">
    <location>
        <position position="287"/>
    </location>
    <ligand>
        <name>Zn(2+)</name>
        <dbReference type="ChEBI" id="CHEBI:29105"/>
        <note>catalytic</note>
    </ligand>
</feature>
<evidence type="ECO:0000256" key="9">
    <source>
        <dbReference type="ARBA" id="ARBA00022833"/>
    </source>
</evidence>
<keyword evidence="7" id="KW-0677">Repeat</keyword>
<feature type="binding site" evidence="15">
    <location>
        <position position="321"/>
    </location>
    <ligand>
        <name>Ca(2+)</name>
        <dbReference type="ChEBI" id="CHEBI:29108"/>
        <label>2</label>
    </ligand>
</feature>
<evidence type="ECO:0000256" key="13">
    <source>
        <dbReference type="ARBA" id="ARBA00023180"/>
    </source>
</evidence>
<dbReference type="AlphaFoldDB" id="A0A2K6MDL7"/>
<evidence type="ECO:0000256" key="15">
    <source>
        <dbReference type="PIRSR" id="PIRSR613273-2"/>
    </source>
</evidence>
<keyword evidence="3" id="KW-0272">Extracellular matrix</keyword>
<dbReference type="OMA" id="QHAEPDG"/>
<dbReference type="InterPro" id="IPR056270">
    <property type="entry name" value="ADAMTS17/19_C"/>
</dbReference>
<dbReference type="SMART" id="SM00209">
    <property type="entry name" value="TSP1"/>
    <property type="match status" value="4"/>
</dbReference>
<feature type="binding site" evidence="15 17">
    <location>
        <position position="464"/>
    </location>
    <ligand>
        <name>Zn(2+)</name>
        <dbReference type="ChEBI" id="CHEBI:29105"/>
        <note>catalytic</note>
    </ligand>
</feature>
<evidence type="ECO:0000256" key="10">
    <source>
        <dbReference type="ARBA" id="ARBA00023049"/>
    </source>
</evidence>
<comment type="caution">
    <text evidence="17">Lacks conserved residue(s) required for the propagation of feature annotation.</text>
</comment>
<feature type="region of interest" description="Disordered" evidence="18">
    <location>
        <begin position="55"/>
        <end position="154"/>
    </location>
</feature>
<evidence type="ECO:0000256" key="6">
    <source>
        <dbReference type="ARBA" id="ARBA00022729"/>
    </source>
</evidence>
<dbReference type="PANTHER" id="PTHR13723">
    <property type="entry name" value="ADAMTS A DISINTEGRIN AND METALLOPROTEASE WITH THROMBOSPONDIN MOTIFS PROTEASE"/>
    <property type="match status" value="1"/>
</dbReference>
<organism evidence="22 23">
    <name type="scientific">Rhinopithecus bieti</name>
    <name type="common">Black snub-nosed monkey</name>
    <name type="synonym">Pygathrix bieti</name>
    <dbReference type="NCBI Taxonomy" id="61621"/>
    <lineage>
        <taxon>Eukaryota</taxon>
        <taxon>Metazoa</taxon>
        <taxon>Chordata</taxon>
        <taxon>Craniata</taxon>
        <taxon>Vertebrata</taxon>
        <taxon>Euteleostomi</taxon>
        <taxon>Mammalia</taxon>
        <taxon>Eutheria</taxon>
        <taxon>Euarchontoglires</taxon>
        <taxon>Primates</taxon>
        <taxon>Haplorrhini</taxon>
        <taxon>Catarrhini</taxon>
        <taxon>Cercopithecidae</taxon>
        <taxon>Colobinae</taxon>
        <taxon>Rhinopithecus</taxon>
    </lineage>
</organism>
<feature type="disulfide bond" evidence="16">
    <location>
        <begin position="622"/>
        <end position="657"/>
    </location>
</feature>
<evidence type="ECO:0000259" key="21">
    <source>
        <dbReference type="PROSITE" id="PS50900"/>
    </source>
</evidence>
<keyword evidence="4" id="KW-0645">Protease</keyword>
<feature type="disulfide bond" evidence="16">
    <location>
        <begin position="626"/>
        <end position="662"/>
    </location>
</feature>
<feature type="binding site" evidence="15">
    <location>
        <position position="321"/>
    </location>
    <ligand>
        <name>Ca(2+)</name>
        <dbReference type="ChEBI" id="CHEBI:29108"/>
        <label>1</label>
    </ligand>
</feature>
<dbReference type="GO" id="GO:0030199">
    <property type="term" value="P:collagen fibril organization"/>
    <property type="evidence" value="ECO:0007669"/>
    <property type="project" value="Ensembl"/>
</dbReference>
<evidence type="ECO:0000259" key="20">
    <source>
        <dbReference type="PROSITE" id="PS50215"/>
    </source>
</evidence>
<dbReference type="InterPro" id="IPR024079">
    <property type="entry name" value="MetalloPept_cat_dom_sf"/>
</dbReference>
<dbReference type="GO" id="GO:0031012">
    <property type="term" value="C:extracellular matrix"/>
    <property type="evidence" value="ECO:0007669"/>
    <property type="project" value="TreeGrafter"/>
</dbReference>
<dbReference type="Pfam" id="PF17771">
    <property type="entry name" value="ADAMTS_CR_2"/>
    <property type="match status" value="1"/>
</dbReference>
<evidence type="ECO:0000256" key="3">
    <source>
        <dbReference type="ARBA" id="ARBA00022530"/>
    </source>
</evidence>
<dbReference type="Gene3D" id="3.40.1620.60">
    <property type="match status" value="1"/>
</dbReference>
<reference evidence="22" key="3">
    <citation type="submission" date="2025-09" db="UniProtKB">
        <authorList>
            <consortium name="Ensembl"/>
        </authorList>
    </citation>
    <scope>IDENTIFICATION</scope>
</reference>
<dbReference type="InterPro" id="IPR010294">
    <property type="entry name" value="ADAMTS_spacer1"/>
</dbReference>
<dbReference type="Pfam" id="PF00090">
    <property type="entry name" value="TSP_1"/>
    <property type="match status" value="2"/>
</dbReference>
<evidence type="ECO:0000256" key="8">
    <source>
        <dbReference type="ARBA" id="ARBA00022801"/>
    </source>
</evidence>
<dbReference type="Ensembl" id="ENSRBIT00000057876.1">
    <property type="protein sequence ID" value="ENSRBIP00000033893.1"/>
    <property type="gene ID" value="ENSRBIG00000040676.1"/>
</dbReference>
<feature type="disulfide bond" evidence="16">
    <location>
        <begin position="559"/>
        <end position="578"/>
    </location>
</feature>
<dbReference type="InterPro" id="IPR050439">
    <property type="entry name" value="ADAMTS_ADAMTS-like"/>
</dbReference>
<dbReference type="InterPro" id="IPR036383">
    <property type="entry name" value="TSP1_rpt_sf"/>
</dbReference>
<keyword evidence="6 19" id="KW-0732">Signal</keyword>
<dbReference type="SUPFAM" id="SSF82895">
    <property type="entry name" value="TSP-1 type 1 repeat"/>
    <property type="match status" value="3"/>
</dbReference>
<dbReference type="InterPro" id="IPR001590">
    <property type="entry name" value="Peptidase_M12B"/>
</dbReference>
<feature type="compositionally biased region" description="Acidic residues" evidence="18">
    <location>
        <begin position="116"/>
        <end position="125"/>
    </location>
</feature>
<dbReference type="FunFam" id="2.60.120.830:FF:000001">
    <property type="entry name" value="A disintegrin and metalloproteinase with thrombospondin motifs 1"/>
    <property type="match status" value="1"/>
</dbReference>
<feature type="signal peptide" evidence="19">
    <location>
        <begin position="1"/>
        <end position="27"/>
    </location>
</feature>
<feature type="disulfide bond" evidence="16">
    <location>
        <begin position="637"/>
        <end position="647"/>
    </location>
</feature>
<feature type="disulfide bond" evidence="16">
    <location>
        <begin position="565"/>
        <end position="597"/>
    </location>
</feature>
<keyword evidence="9 15" id="KW-0862">Zinc</keyword>
<evidence type="ECO:0000256" key="12">
    <source>
        <dbReference type="ARBA" id="ARBA00023157"/>
    </source>
</evidence>
<feature type="disulfide bond" evidence="16">
    <location>
        <begin position="383"/>
        <end position="448"/>
    </location>
</feature>
<dbReference type="Pfam" id="PF19030">
    <property type="entry name" value="TSP1_ADAMTS"/>
    <property type="match status" value="1"/>
</dbReference>
<evidence type="ECO:0000256" key="17">
    <source>
        <dbReference type="PROSITE-ProRule" id="PRU00276"/>
    </source>
</evidence>
<feature type="domain" description="PLAC" evidence="21">
    <location>
        <begin position="1108"/>
        <end position="1147"/>
    </location>
</feature>
<dbReference type="InterPro" id="IPR010909">
    <property type="entry name" value="PLAC"/>
</dbReference>
<feature type="region of interest" description="Disordered" evidence="18">
    <location>
        <begin position="185"/>
        <end position="208"/>
    </location>
</feature>
<dbReference type="Proteomes" id="UP000233180">
    <property type="component" value="Unassembled WGS sequence"/>
</dbReference>
<dbReference type="PROSITE" id="PS50215">
    <property type="entry name" value="ADAM_MEPRO"/>
    <property type="match status" value="1"/>
</dbReference>
<keyword evidence="8" id="KW-0378">Hydrolase</keyword>
<feature type="compositionally biased region" description="Low complexity" evidence="18">
    <location>
        <begin position="126"/>
        <end position="141"/>
    </location>
</feature>
<keyword evidence="23" id="KW-1185">Reference proteome</keyword>
<dbReference type="Pfam" id="PF01421">
    <property type="entry name" value="Reprolysin"/>
    <property type="match status" value="1"/>
</dbReference>
<sequence>MGKNREMRLTHICCCCLLYQLGFLSNGIVSELQFAPDREEWEVVFPALWRREPVDTAGGSGGSADPGWVRGVGGGGSARAQAAGSSREVRSVAPVPLEEPVEGRSESRLRPPPPSEGEEDEELESQELPRGSSGAAALSPAAPSPPPAQHAEPDGDEVLLRIPAFSRDLYLLLRRDGRFLAPRFAVEQRPNPGPGPTGAASAPQPPAPPDAGCFYTGAVLRHPGSLASFSTCGGGLMGFIQLNEDFIFIEPLNDTMAITGHPHRVYRQKRSMEEKVTEKSALHSHYCGIISDKGRPRSRKIAESGRGKRYSYKLPQEYNIETVVVADPAMVSYHGADAARRFILTILNMVGQSPGVIKPYFCSMKTPNLYIGHHGEKMLESFCKWQHEEFGKKNDIHLEMSTSWGEDMNSVDAAILITRKDFCVHKDEPCDTVGIAYLSGMCSEKRKCIIAEDNGLNLAFTIAHEMGHNMGINHDNDHPSCADGLHIMSGEWIKGQNLGDVSWSRCSKEELERFLRSKASNCLLQTNPQSVNSVMVPSKLPGMTYTADEQCQILLVCLCFQHVICTGLWCKVEGEKECKTKLDPPMDGTDCDPGKWCKAGECTSRTSAPEHLAGEWSLWSPCSRTCSAGISSRERKCPGLGSEARDCNGPRKQYRICENPPCPAGLPGFRDWQCQAYSVRTSSPKHVLQWQAVLDEEKPCALFCSPVGKEQPILLSEKVMDGTSCGYQGLDICANGRCQKVGCDGLLGSLAREDHCGVCNGNGKSCKIIKGDFNHTRGAGYVEVLVIPAGARRIKVVEEKPAHSYLALRDAGKQSINSDWKIEHSGAFNLAGTTVHYVRRGLWEKISAKGPTTAPLHLLVLLFQDQNYGLHYEYTIPSDPLPENQSSKAPEPLFMWTHTSWEDCDATCGGGEGFLNMYLSKTSQNISIVDNKKCKYLTKPEPQIRKCNEQPCQTRRLRQENACSELRSGHSTPAWSIIYISYSPTLSKTSDVIFQCSVKCGKGVRHRTVRCTNPRKKCVLSTRPREAEDCEDYSKCYVWRMGDWSKCSITCGKGMQSRVIQCMHKITGRHGNECFSSEKPAAYRPCHLQPCNEKINVNTITSPRLAALTFKCLGDQWPVYCRVIREKNLCQDMRWYQRCCETCRDFYAQKLQQKS</sequence>
<feature type="chain" id="PRO_5014455233" evidence="19">
    <location>
        <begin position="28"/>
        <end position="1155"/>
    </location>
</feature>
<feature type="binding site" evidence="15 17">
    <location>
        <position position="474"/>
    </location>
    <ligand>
        <name>Zn(2+)</name>
        <dbReference type="ChEBI" id="CHEBI:29105"/>
        <note>catalytic</note>
    </ligand>
</feature>
<feature type="disulfide bond" evidence="16">
    <location>
        <begin position="591"/>
        <end position="602"/>
    </location>
</feature>
<evidence type="ECO:0000256" key="11">
    <source>
        <dbReference type="ARBA" id="ARBA00023145"/>
    </source>
</evidence>
<evidence type="ECO:0000256" key="18">
    <source>
        <dbReference type="SAM" id="MobiDB-lite"/>
    </source>
</evidence>
<evidence type="ECO:0000313" key="23">
    <source>
        <dbReference type="Proteomes" id="UP000233180"/>
    </source>
</evidence>
<dbReference type="InterPro" id="IPR013273">
    <property type="entry name" value="ADAMTS/ADAMTS-like"/>
</dbReference>
<evidence type="ECO:0000256" key="14">
    <source>
        <dbReference type="PIRSR" id="PIRSR613273-1"/>
    </source>
</evidence>
<dbReference type="PROSITE" id="PS50092">
    <property type="entry name" value="TSP1"/>
    <property type="match status" value="3"/>
</dbReference>
<feature type="binding site" evidence="15 17">
    <location>
        <position position="468"/>
    </location>
    <ligand>
        <name>Zn(2+)</name>
        <dbReference type="ChEBI" id="CHEBI:29105"/>
        <note>catalytic</note>
    </ligand>
</feature>
<keyword evidence="5 15" id="KW-0479">Metal-binding</keyword>
<dbReference type="Pfam" id="PF23178">
    <property type="entry name" value="ADAMTS_C"/>
    <property type="match status" value="1"/>
</dbReference>
<dbReference type="STRING" id="61621.ENSRBIP00000033893"/>
<keyword evidence="10" id="KW-0482">Metalloprotease</keyword>